<evidence type="ECO:0000256" key="1">
    <source>
        <dbReference type="ARBA" id="ARBA00004651"/>
    </source>
</evidence>
<feature type="transmembrane region" description="Helical" evidence="7">
    <location>
        <begin position="12"/>
        <end position="34"/>
    </location>
</feature>
<dbReference type="SUPFAM" id="SSF161098">
    <property type="entry name" value="MetI-like"/>
    <property type="match status" value="1"/>
</dbReference>
<evidence type="ECO:0000256" key="2">
    <source>
        <dbReference type="ARBA" id="ARBA00022448"/>
    </source>
</evidence>
<evidence type="ECO:0000256" key="7">
    <source>
        <dbReference type="RuleBase" id="RU363032"/>
    </source>
</evidence>
<keyword evidence="5 7" id="KW-1133">Transmembrane helix</keyword>
<gene>
    <name evidence="9" type="ORF">N9A08_13065</name>
</gene>
<feature type="transmembrane region" description="Helical" evidence="7">
    <location>
        <begin position="123"/>
        <end position="145"/>
    </location>
</feature>
<dbReference type="Pfam" id="PF00528">
    <property type="entry name" value="BPD_transp_1"/>
    <property type="match status" value="1"/>
</dbReference>
<dbReference type="EMBL" id="CP106856">
    <property type="protein sequence ID" value="UYB35547.1"/>
    <property type="molecule type" value="Genomic_DNA"/>
</dbReference>
<dbReference type="PANTHER" id="PTHR30151:SF0">
    <property type="entry name" value="ABC TRANSPORTER PERMEASE PROTEIN MJ0413-RELATED"/>
    <property type="match status" value="1"/>
</dbReference>
<evidence type="ECO:0000256" key="5">
    <source>
        <dbReference type="ARBA" id="ARBA00022989"/>
    </source>
</evidence>
<evidence type="ECO:0000256" key="4">
    <source>
        <dbReference type="ARBA" id="ARBA00022692"/>
    </source>
</evidence>
<dbReference type="PANTHER" id="PTHR30151">
    <property type="entry name" value="ALKANE SULFONATE ABC TRANSPORTER-RELATED, MEMBRANE SUBUNIT"/>
    <property type="match status" value="1"/>
</dbReference>
<evidence type="ECO:0000313" key="9">
    <source>
        <dbReference type="EMBL" id="UYB35547.1"/>
    </source>
</evidence>
<dbReference type="Gene3D" id="1.10.3720.10">
    <property type="entry name" value="MetI-like"/>
    <property type="match status" value="1"/>
</dbReference>
<comment type="subcellular location">
    <subcellularLocation>
        <location evidence="1 7">Cell membrane</location>
        <topology evidence="1 7">Multi-pass membrane protein</topology>
    </subcellularLocation>
</comment>
<dbReference type="Proteomes" id="UP001063368">
    <property type="component" value="Chromosome"/>
</dbReference>
<keyword evidence="2 7" id="KW-0813">Transport</keyword>
<feature type="transmembrane region" description="Helical" evidence="7">
    <location>
        <begin position="219"/>
        <end position="237"/>
    </location>
</feature>
<evidence type="ECO:0000313" key="10">
    <source>
        <dbReference type="Proteomes" id="UP001063368"/>
    </source>
</evidence>
<feature type="transmembrane region" description="Helical" evidence="7">
    <location>
        <begin position="61"/>
        <end position="85"/>
    </location>
</feature>
<dbReference type="InterPro" id="IPR000515">
    <property type="entry name" value="MetI-like"/>
</dbReference>
<evidence type="ECO:0000256" key="3">
    <source>
        <dbReference type="ARBA" id="ARBA00022475"/>
    </source>
</evidence>
<evidence type="ECO:0000256" key="6">
    <source>
        <dbReference type="ARBA" id="ARBA00023136"/>
    </source>
</evidence>
<accession>A0ABY6FQU5</accession>
<organism evidence="9 10">
    <name type="scientific">Arthrobacter koreensis</name>
    <dbReference type="NCBI Taxonomy" id="199136"/>
    <lineage>
        <taxon>Bacteria</taxon>
        <taxon>Bacillati</taxon>
        <taxon>Actinomycetota</taxon>
        <taxon>Actinomycetes</taxon>
        <taxon>Micrococcales</taxon>
        <taxon>Micrococcaceae</taxon>
        <taxon>Arthrobacter</taxon>
    </lineage>
</organism>
<reference evidence="9" key="1">
    <citation type="submission" date="2022-09" db="EMBL/GenBank/DDBJ databases">
        <authorList>
            <person name="Li D."/>
            <person name="Cheng J."/>
            <person name="Li Y."/>
        </authorList>
    </citation>
    <scope>NUCLEOTIDE SEQUENCE</scope>
    <source>
        <strain evidence="9">DL</strain>
    </source>
</reference>
<name>A0ABY6FQU5_9MICC</name>
<comment type="similarity">
    <text evidence="7">Belongs to the binding-protein-dependent transport system permease family.</text>
</comment>
<dbReference type="RefSeq" id="WP_091602386.1">
    <property type="nucleotide sequence ID" value="NZ_CECE01000004.1"/>
</dbReference>
<protein>
    <submittedName>
        <fullName evidence="9">ABC transporter permease subunit</fullName>
    </submittedName>
</protein>
<feature type="transmembrane region" description="Helical" evidence="7">
    <location>
        <begin position="97"/>
        <end position="117"/>
    </location>
</feature>
<feature type="domain" description="ABC transmembrane type-1" evidence="8">
    <location>
        <begin position="57"/>
        <end position="241"/>
    </location>
</feature>
<keyword evidence="6 7" id="KW-0472">Membrane</keyword>
<keyword evidence="4 7" id="KW-0812">Transmembrane</keyword>
<keyword evidence="10" id="KW-1185">Reference proteome</keyword>
<sequence>MTNVLKKTGYFLGLPLILITAWVVYTSVTTNFFIPEPAMLMDRFFSIWFSERLVSDVLPSLYRLLAGLLLSIVIGVGVGIVIGYVRWIRWLFEPLFEFIRAVPSTILIPVLLLLIGINDAMKITLIVFSCVWPILLNTVAGVTSIDEVQQNTAKVIGLKGLDRMRYLVLPAASPQIMAGIRQSLAVALILMVVSEMFASTDGIGHWTINFQNRVAIPEMWSGVLLLGIIGVALSAVFQMIQKRTLAWYEGLKENKND</sequence>
<keyword evidence="3" id="KW-1003">Cell membrane</keyword>
<proteinExistence type="inferred from homology"/>
<dbReference type="PROSITE" id="PS50928">
    <property type="entry name" value="ABC_TM1"/>
    <property type="match status" value="1"/>
</dbReference>
<evidence type="ECO:0000259" key="8">
    <source>
        <dbReference type="PROSITE" id="PS50928"/>
    </source>
</evidence>
<dbReference type="InterPro" id="IPR035906">
    <property type="entry name" value="MetI-like_sf"/>
</dbReference>